<protein>
    <submittedName>
        <fullName evidence="6">Methyl-accepting chemotaxis protein tlpB</fullName>
    </submittedName>
</protein>
<evidence type="ECO:0000256" key="3">
    <source>
        <dbReference type="SAM" id="Coils"/>
    </source>
</evidence>
<dbReference type="InterPro" id="IPR004089">
    <property type="entry name" value="MCPsignal_dom"/>
</dbReference>
<evidence type="ECO:0000256" key="1">
    <source>
        <dbReference type="ARBA" id="ARBA00023224"/>
    </source>
</evidence>
<dbReference type="SUPFAM" id="SSF58104">
    <property type="entry name" value="Methyl-accepting chemotaxis protein (MCP) signaling domain"/>
    <property type="match status" value="1"/>
</dbReference>
<gene>
    <name evidence="6" type="ordered locus">HCW_00340</name>
</gene>
<keyword evidence="4" id="KW-0472">Membrane</keyword>
<name>I0EK94_HELC0</name>
<keyword evidence="4" id="KW-1133">Transmembrane helix</keyword>
<organism evidence="6 7">
    <name type="scientific">Helicobacter cetorum (strain ATCC BAA-429 / MIT 00-7128)</name>
    <dbReference type="NCBI Taxonomy" id="182217"/>
    <lineage>
        <taxon>Bacteria</taxon>
        <taxon>Pseudomonadati</taxon>
        <taxon>Campylobacterota</taxon>
        <taxon>Epsilonproteobacteria</taxon>
        <taxon>Campylobacterales</taxon>
        <taxon>Helicobacteraceae</taxon>
        <taxon>Helicobacter</taxon>
    </lineage>
</organism>
<dbReference type="KEGG" id="hce:HCW_00340"/>
<proteinExistence type="predicted"/>
<reference evidence="7" key="1">
    <citation type="submission" date="2012-04" db="EMBL/GenBank/DDBJ databases">
        <title>Complete genome sequence of Helicobacter cetorum strain MIT 00-7128.</title>
        <authorList>
            <person name="Kersulyte D."/>
            <person name="Berg D.E."/>
        </authorList>
    </citation>
    <scope>NUCLEOTIDE SEQUENCE [LARGE SCALE GENOMIC DNA]</scope>
    <source>
        <strain evidence="7">MIT 00-7128</strain>
    </source>
</reference>
<feature type="coiled-coil region" evidence="3">
    <location>
        <begin position="169"/>
        <end position="203"/>
    </location>
</feature>
<dbReference type="Pfam" id="PF00015">
    <property type="entry name" value="MCPsignal"/>
    <property type="match status" value="1"/>
</dbReference>
<evidence type="ECO:0000256" key="2">
    <source>
        <dbReference type="PROSITE-ProRule" id="PRU00284"/>
    </source>
</evidence>
<evidence type="ECO:0000256" key="4">
    <source>
        <dbReference type="SAM" id="Phobius"/>
    </source>
</evidence>
<dbReference type="RefSeq" id="WP_014660239.1">
    <property type="nucleotide sequence ID" value="NC_017737.1"/>
</dbReference>
<keyword evidence="1 2" id="KW-0807">Transducer</keyword>
<dbReference type="PATRIC" id="fig|182217.3.peg.73"/>
<evidence type="ECO:0000259" key="5">
    <source>
        <dbReference type="PROSITE" id="PS50111"/>
    </source>
</evidence>
<dbReference type="PANTHER" id="PTHR32089">
    <property type="entry name" value="METHYL-ACCEPTING CHEMOTAXIS PROTEIN MCPB"/>
    <property type="match status" value="1"/>
</dbReference>
<keyword evidence="7" id="KW-1185">Reference proteome</keyword>
<dbReference type="SMART" id="SM00283">
    <property type="entry name" value="MA"/>
    <property type="match status" value="1"/>
</dbReference>
<dbReference type="Gene3D" id="1.10.287.950">
    <property type="entry name" value="Methyl-accepting chemotaxis protein"/>
    <property type="match status" value="1"/>
</dbReference>
<evidence type="ECO:0000313" key="7">
    <source>
        <dbReference type="Proteomes" id="UP000005010"/>
    </source>
</evidence>
<dbReference type="GO" id="GO:0007165">
    <property type="term" value="P:signal transduction"/>
    <property type="evidence" value="ECO:0007669"/>
    <property type="project" value="UniProtKB-KW"/>
</dbReference>
<dbReference type="STRING" id="182217.HCW_00340"/>
<keyword evidence="4" id="KW-0812">Transmembrane</keyword>
<dbReference type="eggNOG" id="COG0840">
    <property type="taxonomic scope" value="Bacteria"/>
</dbReference>
<feature type="domain" description="Methyl-accepting transducer" evidence="5">
    <location>
        <begin position="151"/>
        <end position="369"/>
    </location>
</feature>
<sequence length="387" mass="42278">MKLNARLISVMIVLLSSLAGFTLLLIKHTQNNALEKLITLKDPSNEALSAVFQEQITDFSLLFIALVILCALILGVFTNIQVSPFEKLIKRLNSNAKDSDLSSTTANALLQASKGNITTLDNLKQAIATTMKTMAERNTLISTIDKKTIAVNESVHTSITKAQATRQDLESAQAIVEKSSLTLQDLLEKVKQSAQTEEELSSQIELLSKNADDVKIILKLIDDIANQTNLLALNAAIEAARAGEHGRGFAVVADEVRNLAERTQKSLTEINSSIGIIVQGIHDASTQMSLNSQEIEKLSEISTEVQEQFYGMNENLKNVIGCANQSIDDYATTGKELQHITDELLKVESFNQQTAKDAQNIVTTLSALSNQSIELDQQIETLTNKAL</sequence>
<dbReference type="Proteomes" id="UP000005010">
    <property type="component" value="Chromosome"/>
</dbReference>
<dbReference type="HOGENOM" id="CLU_713230_0_0_7"/>
<accession>I0EK94</accession>
<dbReference type="PANTHER" id="PTHR32089:SF114">
    <property type="entry name" value="METHYL-ACCEPTING CHEMOTAXIS PROTEIN MCPB"/>
    <property type="match status" value="1"/>
</dbReference>
<feature type="transmembrane region" description="Helical" evidence="4">
    <location>
        <begin position="59"/>
        <end position="82"/>
    </location>
</feature>
<dbReference type="PROSITE" id="PS50111">
    <property type="entry name" value="CHEMOTAXIS_TRANSDUC_2"/>
    <property type="match status" value="1"/>
</dbReference>
<dbReference type="GO" id="GO:0016020">
    <property type="term" value="C:membrane"/>
    <property type="evidence" value="ECO:0007669"/>
    <property type="project" value="InterPro"/>
</dbReference>
<dbReference type="EMBL" id="CP003479">
    <property type="protein sequence ID" value="AFI03363.1"/>
    <property type="molecule type" value="Genomic_DNA"/>
</dbReference>
<feature type="transmembrane region" description="Helical" evidence="4">
    <location>
        <begin position="7"/>
        <end position="26"/>
    </location>
</feature>
<evidence type="ECO:0000313" key="6">
    <source>
        <dbReference type="EMBL" id="AFI03363.1"/>
    </source>
</evidence>
<keyword evidence="3" id="KW-0175">Coiled coil</keyword>
<dbReference type="AlphaFoldDB" id="I0EK94"/>